<dbReference type="Pfam" id="PF07690">
    <property type="entry name" value="MFS_1"/>
    <property type="match status" value="1"/>
</dbReference>
<dbReference type="OrthoDB" id="9774156at2"/>
<keyword evidence="8" id="KW-1185">Reference proteome</keyword>
<dbReference type="InterPro" id="IPR020846">
    <property type="entry name" value="MFS_dom"/>
</dbReference>
<evidence type="ECO:0000256" key="4">
    <source>
        <dbReference type="ARBA" id="ARBA00023136"/>
    </source>
</evidence>
<dbReference type="Gene3D" id="1.20.1250.20">
    <property type="entry name" value="MFS general substrate transporter like domains"/>
    <property type="match status" value="2"/>
</dbReference>
<sequence>MQAISPPRVSLRPLLALPVIVSALGFFVDVYDMLIFSIVRVPSLQSLGLSEADVSQAGTFILNCQQAGLVVGGFLWGVLGDKRGRMSVLFGSILTYSLTNIACGFVQDVNTYALLRFIAGVGLSGEIGAAIVLVSEILPKEIRSYGSSIVAGIGYLGAGVAYLTVEYFNWRTAFWVGGGMGIALLLLRVSVFESGVFNRMKDQHQEVSRGNFLHFFSSWRQAIKYLRCVSVGIPTWFIVGILATFANEFGQALGIAEVVKPGRCVMMVYVGLAGGDLLSGPLSHWLQSRLKAITGLLIFSALCSGVYLFGGIHTAGGLYTICLLAGFCTGYIAMYLTMVAELYGTNLRNTATTSVPSVVRGTLIPMTLLFQALKPSMGALLAAGLLGIIVYGVTFWSLSRMDETFGKDLDFVEEP</sequence>
<dbReference type="RefSeq" id="WP_097128322.1">
    <property type="nucleotide sequence ID" value="NZ_OCNH01000003.1"/>
</dbReference>
<dbReference type="PANTHER" id="PTHR23508:SF10">
    <property type="entry name" value="CARBOXYLIC ACID TRANSPORTER PROTEIN HOMOLOG"/>
    <property type="match status" value="1"/>
</dbReference>
<feature type="transmembrane region" description="Helical" evidence="5">
    <location>
        <begin position="59"/>
        <end position="79"/>
    </location>
</feature>
<keyword evidence="4 5" id="KW-0472">Membrane</keyword>
<evidence type="ECO:0000256" key="5">
    <source>
        <dbReference type="SAM" id="Phobius"/>
    </source>
</evidence>
<comment type="subcellular location">
    <subcellularLocation>
        <location evidence="1">Membrane</location>
        <topology evidence="1">Multi-pass membrane protein</topology>
    </subcellularLocation>
</comment>
<dbReference type="AlphaFoldDB" id="A0A286GCC5"/>
<keyword evidence="2 5" id="KW-0812">Transmembrane</keyword>
<dbReference type="GO" id="GO:0005886">
    <property type="term" value="C:plasma membrane"/>
    <property type="evidence" value="ECO:0007669"/>
    <property type="project" value="TreeGrafter"/>
</dbReference>
<evidence type="ECO:0000313" key="8">
    <source>
        <dbReference type="Proteomes" id="UP000219452"/>
    </source>
</evidence>
<dbReference type="PROSITE" id="PS50850">
    <property type="entry name" value="MFS"/>
    <property type="match status" value="1"/>
</dbReference>
<feature type="transmembrane region" description="Helical" evidence="5">
    <location>
        <begin position="225"/>
        <end position="246"/>
    </location>
</feature>
<feature type="transmembrane region" description="Helical" evidence="5">
    <location>
        <begin position="113"/>
        <end position="133"/>
    </location>
</feature>
<dbReference type="SUPFAM" id="SSF103473">
    <property type="entry name" value="MFS general substrate transporter"/>
    <property type="match status" value="1"/>
</dbReference>
<dbReference type="GO" id="GO:0046943">
    <property type="term" value="F:carboxylic acid transmembrane transporter activity"/>
    <property type="evidence" value="ECO:0007669"/>
    <property type="project" value="TreeGrafter"/>
</dbReference>
<reference evidence="8" key="1">
    <citation type="submission" date="2017-09" db="EMBL/GenBank/DDBJ databases">
        <authorList>
            <person name="Varghese N."/>
            <person name="Submissions S."/>
        </authorList>
    </citation>
    <scope>NUCLEOTIDE SEQUENCE [LARGE SCALE GENOMIC DNA]</scope>
    <source>
        <strain evidence="8">DSM 29961</strain>
    </source>
</reference>
<feature type="transmembrane region" description="Helical" evidence="5">
    <location>
        <begin position="14"/>
        <end position="39"/>
    </location>
</feature>
<gene>
    <name evidence="7" type="ORF">SAMN06269250_4398</name>
</gene>
<feature type="transmembrane region" description="Helical" evidence="5">
    <location>
        <begin position="293"/>
        <end position="312"/>
    </location>
</feature>
<organism evidence="7 8">
    <name type="scientific">Spirosoma fluviale</name>
    <dbReference type="NCBI Taxonomy" id="1597977"/>
    <lineage>
        <taxon>Bacteria</taxon>
        <taxon>Pseudomonadati</taxon>
        <taxon>Bacteroidota</taxon>
        <taxon>Cytophagia</taxon>
        <taxon>Cytophagales</taxon>
        <taxon>Cytophagaceae</taxon>
        <taxon>Spirosoma</taxon>
    </lineage>
</organism>
<accession>A0A286GCC5</accession>
<evidence type="ECO:0000256" key="3">
    <source>
        <dbReference type="ARBA" id="ARBA00022989"/>
    </source>
</evidence>
<proteinExistence type="predicted"/>
<dbReference type="Proteomes" id="UP000219452">
    <property type="component" value="Unassembled WGS sequence"/>
</dbReference>
<evidence type="ECO:0000256" key="2">
    <source>
        <dbReference type="ARBA" id="ARBA00022692"/>
    </source>
</evidence>
<feature type="transmembrane region" description="Helical" evidence="5">
    <location>
        <begin position="318"/>
        <end position="343"/>
    </location>
</feature>
<keyword evidence="3 5" id="KW-1133">Transmembrane helix</keyword>
<feature type="domain" description="Major facilitator superfamily (MFS) profile" evidence="6">
    <location>
        <begin position="18"/>
        <end position="402"/>
    </location>
</feature>
<evidence type="ECO:0000313" key="7">
    <source>
        <dbReference type="EMBL" id="SOD93183.1"/>
    </source>
</evidence>
<dbReference type="EMBL" id="OCNH01000003">
    <property type="protein sequence ID" value="SOD93183.1"/>
    <property type="molecule type" value="Genomic_DNA"/>
</dbReference>
<dbReference type="InterPro" id="IPR011701">
    <property type="entry name" value="MFS"/>
</dbReference>
<name>A0A286GCC5_9BACT</name>
<evidence type="ECO:0000259" key="6">
    <source>
        <dbReference type="PROSITE" id="PS50850"/>
    </source>
</evidence>
<feature type="transmembrane region" description="Helical" evidence="5">
    <location>
        <begin position="86"/>
        <end position="107"/>
    </location>
</feature>
<dbReference type="PANTHER" id="PTHR23508">
    <property type="entry name" value="CARBOXYLIC ACID TRANSPORTER PROTEIN HOMOLOG"/>
    <property type="match status" value="1"/>
</dbReference>
<dbReference type="InterPro" id="IPR036259">
    <property type="entry name" value="MFS_trans_sf"/>
</dbReference>
<feature type="transmembrane region" description="Helical" evidence="5">
    <location>
        <begin position="170"/>
        <end position="191"/>
    </location>
</feature>
<evidence type="ECO:0000256" key="1">
    <source>
        <dbReference type="ARBA" id="ARBA00004141"/>
    </source>
</evidence>
<feature type="transmembrane region" description="Helical" evidence="5">
    <location>
        <begin position="379"/>
        <end position="398"/>
    </location>
</feature>
<feature type="transmembrane region" description="Helical" evidence="5">
    <location>
        <begin position="145"/>
        <end position="164"/>
    </location>
</feature>
<protein>
    <submittedName>
        <fullName evidence="7">Major Facilitator Superfamily protein</fullName>
    </submittedName>
</protein>